<feature type="transmembrane region" description="Helical" evidence="1">
    <location>
        <begin position="36"/>
        <end position="56"/>
    </location>
</feature>
<comment type="caution">
    <text evidence="2">The sequence shown here is derived from an EMBL/GenBank/DDBJ whole genome shotgun (WGS) entry which is preliminary data.</text>
</comment>
<reference evidence="2 3" key="1">
    <citation type="submission" date="2018-06" db="EMBL/GenBank/DDBJ databases">
        <title>Comparative genomics reveals the genomic features of Rhizophagus irregularis, R. cerebriforme, R. diaphanum and Gigaspora rosea, and their symbiotic lifestyle signature.</title>
        <authorList>
            <person name="Morin E."/>
            <person name="San Clemente H."/>
            <person name="Chen E.C.H."/>
            <person name="De La Providencia I."/>
            <person name="Hainaut M."/>
            <person name="Kuo A."/>
            <person name="Kohler A."/>
            <person name="Murat C."/>
            <person name="Tang N."/>
            <person name="Roy S."/>
            <person name="Loubradou J."/>
            <person name="Henrissat B."/>
            <person name="Grigoriev I.V."/>
            <person name="Corradi N."/>
            <person name="Roux C."/>
            <person name="Martin F.M."/>
        </authorList>
    </citation>
    <scope>NUCLEOTIDE SEQUENCE [LARGE SCALE GENOMIC DNA]</scope>
    <source>
        <strain evidence="2 3">DAOM 227022</strain>
    </source>
</reference>
<feature type="transmembrane region" description="Helical" evidence="1">
    <location>
        <begin position="140"/>
        <end position="161"/>
    </location>
</feature>
<feature type="transmembrane region" description="Helical" evidence="1">
    <location>
        <begin position="113"/>
        <end position="134"/>
    </location>
</feature>
<keyword evidence="1" id="KW-0472">Membrane</keyword>
<sequence length="266" mass="30485">MAIGSVIYLTRIKKQSFFLPSTKERGWLRPRPLHSYHLIVVCFMFFQTIHLLALIYESYPTIAVAEAGNIAKNVVTNVPAVFFAISMVYSTPNVELNENDELLCKDKRLNKRLIDINGVILSLLPMITGFPMALLTVWQIIYIAALAYLYYKLMIIIKCYVKILEERNDSSEPIGDNMIEKITLPIMAIVNGLMFQAIVYITFGFTPRTTTIYYFGWNLFFYCIEYIVFPIIGFSVECFLIYYTIKNLKTPTNSSTVLSSSSEQTS</sequence>
<evidence type="ECO:0000313" key="2">
    <source>
        <dbReference type="EMBL" id="RIA91615.1"/>
    </source>
</evidence>
<dbReference type="EMBL" id="QKYT01000148">
    <property type="protein sequence ID" value="RIA91615.1"/>
    <property type="molecule type" value="Genomic_DNA"/>
</dbReference>
<proteinExistence type="predicted"/>
<name>A0A397T5M2_9GLOM</name>
<keyword evidence="1" id="KW-1133">Transmembrane helix</keyword>
<keyword evidence="1" id="KW-0812">Transmembrane</keyword>
<feature type="transmembrane region" description="Helical" evidence="1">
    <location>
        <begin position="219"/>
        <end position="245"/>
    </location>
</feature>
<feature type="transmembrane region" description="Helical" evidence="1">
    <location>
        <begin position="182"/>
        <end position="203"/>
    </location>
</feature>
<protein>
    <submittedName>
        <fullName evidence="2">Uncharacterized protein</fullName>
    </submittedName>
</protein>
<keyword evidence="3" id="KW-1185">Reference proteome</keyword>
<organism evidence="2 3">
    <name type="scientific">Glomus cerebriforme</name>
    <dbReference type="NCBI Taxonomy" id="658196"/>
    <lineage>
        <taxon>Eukaryota</taxon>
        <taxon>Fungi</taxon>
        <taxon>Fungi incertae sedis</taxon>
        <taxon>Mucoromycota</taxon>
        <taxon>Glomeromycotina</taxon>
        <taxon>Glomeromycetes</taxon>
        <taxon>Glomerales</taxon>
        <taxon>Glomeraceae</taxon>
        <taxon>Glomus</taxon>
    </lineage>
</organism>
<dbReference type="OrthoDB" id="2131431at2759"/>
<dbReference type="AlphaFoldDB" id="A0A397T5M2"/>
<evidence type="ECO:0000256" key="1">
    <source>
        <dbReference type="SAM" id="Phobius"/>
    </source>
</evidence>
<dbReference type="Proteomes" id="UP000265703">
    <property type="component" value="Unassembled WGS sequence"/>
</dbReference>
<gene>
    <name evidence="2" type="ORF">C1645_821854</name>
</gene>
<evidence type="ECO:0000313" key="3">
    <source>
        <dbReference type="Proteomes" id="UP000265703"/>
    </source>
</evidence>
<accession>A0A397T5M2</accession>